<evidence type="ECO:0000256" key="1">
    <source>
        <dbReference type="ARBA" id="ARBA00004882"/>
    </source>
</evidence>
<dbReference type="InterPro" id="IPR016192">
    <property type="entry name" value="APOBEC/CMP_deaminase_Zn-bd"/>
</dbReference>
<dbReference type="GO" id="GO:0008703">
    <property type="term" value="F:5-amino-6-(5-phosphoribosylamino)uracil reductase activity"/>
    <property type="evidence" value="ECO:0007669"/>
    <property type="project" value="InterPro"/>
</dbReference>
<evidence type="ECO:0000256" key="2">
    <source>
        <dbReference type="ARBA" id="ARBA00004910"/>
    </source>
</evidence>
<dbReference type="InterPro" id="IPR016193">
    <property type="entry name" value="Cytidine_deaminase-like"/>
</dbReference>
<protein>
    <submittedName>
        <fullName evidence="10">Unannotated protein</fullName>
    </submittedName>
</protein>
<feature type="domain" description="CMP/dCMP-type deaminase" evidence="9">
    <location>
        <begin position="5"/>
        <end position="122"/>
    </location>
</feature>
<dbReference type="NCBIfam" id="TIGR00326">
    <property type="entry name" value="eubact_ribD"/>
    <property type="match status" value="1"/>
</dbReference>
<dbReference type="InterPro" id="IPR050765">
    <property type="entry name" value="Riboflavin_Biosynth_HTPR"/>
</dbReference>
<evidence type="ECO:0000313" key="10">
    <source>
        <dbReference type="EMBL" id="CAB4770077.1"/>
    </source>
</evidence>
<organism evidence="10">
    <name type="scientific">freshwater metagenome</name>
    <dbReference type="NCBI Taxonomy" id="449393"/>
    <lineage>
        <taxon>unclassified sequences</taxon>
        <taxon>metagenomes</taxon>
        <taxon>ecological metagenomes</taxon>
    </lineage>
</organism>
<dbReference type="UniPathway" id="UPA00275">
    <property type="reaction ID" value="UER00401"/>
</dbReference>
<dbReference type="GO" id="GO:0008835">
    <property type="term" value="F:diaminohydroxyphosphoribosylaminopyrimidine deaminase activity"/>
    <property type="evidence" value="ECO:0007669"/>
    <property type="project" value="InterPro"/>
</dbReference>
<dbReference type="InterPro" id="IPR002125">
    <property type="entry name" value="CMP_dCMP_dom"/>
</dbReference>
<comment type="pathway">
    <text evidence="1">Cofactor biosynthesis; riboflavin biosynthesis; 5-amino-6-(D-ribitylamino)uracil from GTP: step 2/4.</text>
</comment>
<dbReference type="EMBL" id="CAEZZV010000016">
    <property type="protein sequence ID" value="CAB4770077.1"/>
    <property type="molecule type" value="Genomic_DNA"/>
</dbReference>
<evidence type="ECO:0000256" key="8">
    <source>
        <dbReference type="ARBA" id="ARBA00023268"/>
    </source>
</evidence>
<dbReference type="GO" id="GO:0008270">
    <property type="term" value="F:zinc ion binding"/>
    <property type="evidence" value="ECO:0007669"/>
    <property type="project" value="InterPro"/>
</dbReference>
<evidence type="ECO:0000256" key="6">
    <source>
        <dbReference type="ARBA" id="ARBA00022857"/>
    </source>
</evidence>
<dbReference type="InterPro" id="IPR004794">
    <property type="entry name" value="Eubact_RibD"/>
</dbReference>
<dbReference type="InterPro" id="IPR002734">
    <property type="entry name" value="RibDG_C"/>
</dbReference>
<reference evidence="10" key="1">
    <citation type="submission" date="2020-05" db="EMBL/GenBank/DDBJ databases">
        <authorList>
            <person name="Chiriac C."/>
            <person name="Salcher M."/>
            <person name="Ghai R."/>
            <person name="Kavagutti S V."/>
        </authorList>
    </citation>
    <scope>NUCLEOTIDE SEQUENCE</scope>
</reference>
<dbReference type="SUPFAM" id="SSF53927">
    <property type="entry name" value="Cytidine deaminase-like"/>
    <property type="match status" value="1"/>
</dbReference>
<dbReference type="CDD" id="cd01284">
    <property type="entry name" value="Riboflavin_deaminase-reductase"/>
    <property type="match status" value="1"/>
</dbReference>
<evidence type="ECO:0000256" key="7">
    <source>
        <dbReference type="ARBA" id="ARBA00023002"/>
    </source>
</evidence>
<dbReference type="InterPro" id="IPR024072">
    <property type="entry name" value="DHFR-like_dom_sf"/>
</dbReference>
<dbReference type="PROSITE" id="PS00903">
    <property type="entry name" value="CYT_DCMP_DEAMINASES_1"/>
    <property type="match status" value="1"/>
</dbReference>
<gene>
    <name evidence="10" type="ORF">UFOPK2921_00213</name>
</gene>
<evidence type="ECO:0000256" key="5">
    <source>
        <dbReference type="ARBA" id="ARBA00022833"/>
    </source>
</evidence>
<keyword evidence="4" id="KW-0479">Metal-binding</keyword>
<dbReference type="Gene3D" id="3.40.430.10">
    <property type="entry name" value="Dihydrofolate Reductase, subunit A"/>
    <property type="match status" value="2"/>
</dbReference>
<dbReference type="PROSITE" id="PS51747">
    <property type="entry name" value="CYT_DCMP_DEAMINASES_2"/>
    <property type="match status" value="1"/>
</dbReference>
<proteinExistence type="predicted"/>
<dbReference type="Pfam" id="PF00383">
    <property type="entry name" value="dCMP_cyt_deam_1"/>
    <property type="match status" value="1"/>
</dbReference>
<name>A0A6J6VHY0_9ZZZZ</name>
<comment type="pathway">
    <text evidence="2">Cofactor biosynthesis; riboflavin biosynthesis; 5-amino-6-(D-ribitylamino)uracil from GTP: step 3/4.</text>
</comment>
<dbReference type="GO" id="GO:0009231">
    <property type="term" value="P:riboflavin biosynthetic process"/>
    <property type="evidence" value="ECO:0007669"/>
    <property type="project" value="UniProtKB-UniPathway"/>
</dbReference>
<evidence type="ECO:0000256" key="3">
    <source>
        <dbReference type="ARBA" id="ARBA00022619"/>
    </source>
</evidence>
<keyword evidence="5" id="KW-0862">Zinc</keyword>
<keyword evidence="6" id="KW-0521">NADP</keyword>
<dbReference type="PANTHER" id="PTHR38011:SF7">
    <property type="entry name" value="2,5-DIAMINO-6-RIBOSYLAMINO-4(3H)-PYRIMIDINONE 5'-PHOSPHATE REDUCTASE"/>
    <property type="match status" value="1"/>
</dbReference>
<dbReference type="PIRSF" id="PIRSF006769">
    <property type="entry name" value="RibD"/>
    <property type="match status" value="1"/>
</dbReference>
<keyword evidence="8" id="KW-0511">Multifunctional enzyme</keyword>
<evidence type="ECO:0000259" key="9">
    <source>
        <dbReference type="PROSITE" id="PS51747"/>
    </source>
</evidence>
<sequence>MTAHMTSTAYMDRAIELATVARLHTSPNPWVGCVLVTSDGKVFEGATEPPGSRHAEIVALDAAHASGADTHGATVYTTLEPCNHQGRTGACTDALIAAGVTHIVSAIADPDPRVSGQGFTALRAANIDVQVGSCAEQVREQLHAYIHHRTTGRPFVVLKLAMTLDGRTAAADGSSQWITGEQARIEAHRLRAESDVIVVGAQTVRSDDPSLTTRLVAGPSPRRIVLGSAPVGAKVQPCTEWTAGLPELLNLLGQENVLQVMVEGGASVAASFHRENLVDRYVLYVAPAFMGGDDGAPLFRGAGAATMQELWRANIVSTRLLGEDIEIVIDKNPQKFKETV</sequence>
<dbReference type="AlphaFoldDB" id="A0A6J6VHY0"/>
<evidence type="ECO:0000256" key="4">
    <source>
        <dbReference type="ARBA" id="ARBA00022723"/>
    </source>
</evidence>
<dbReference type="SUPFAM" id="SSF53597">
    <property type="entry name" value="Dihydrofolate reductase-like"/>
    <property type="match status" value="1"/>
</dbReference>
<keyword evidence="7" id="KW-0560">Oxidoreductase</keyword>
<keyword evidence="3" id="KW-0686">Riboflavin biosynthesis</keyword>
<dbReference type="PANTHER" id="PTHR38011">
    <property type="entry name" value="DIHYDROFOLATE REDUCTASE FAMILY PROTEIN (AFU_ORTHOLOGUE AFUA_8G06820)"/>
    <property type="match status" value="1"/>
</dbReference>
<dbReference type="Pfam" id="PF01872">
    <property type="entry name" value="RibD_C"/>
    <property type="match status" value="1"/>
</dbReference>
<dbReference type="Gene3D" id="3.40.140.10">
    <property type="entry name" value="Cytidine Deaminase, domain 2"/>
    <property type="match status" value="1"/>
</dbReference>
<accession>A0A6J6VHY0</accession>